<dbReference type="InterPro" id="IPR045851">
    <property type="entry name" value="AMP-bd_C_sf"/>
</dbReference>
<keyword evidence="18" id="KW-0863">Zinc-finger</keyword>
<dbReference type="GO" id="GO:0044539">
    <property type="term" value="P:long-chain fatty acid import into cell"/>
    <property type="evidence" value="ECO:0007669"/>
    <property type="project" value="TreeGrafter"/>
</dbReference>
<dbReference type="EMBL" id="ABDC03026281">
    <property type="status" value="NOT_ANNOTATED_CDS"/>
    <property type="molecule type" value="Genomic_DNA"/>
</dbReference>
<keyword evidence="23" id="KW-1185">Reference proteome</keyword>
<comment type="subcellular location">
    <subcellularLocation>
        <location evidence="1">Cell membrane</location>
        <topology evidence="1">Multi-pass membrane protein</topology>
    </subcellularLocation>
</comment>
<keyword evidence="3" id="KW-0813">Transport</keyword>
<keyword evidence="8" id="KW-0276">Fatty acid metabolism</keyword>
<name>A0A8C5VSU8_MICMU</name>
<keyword evidence="6" id="KW-0812">Transmembrane</keyword>
<keyword evidence="9" id="KW-1133">Transmembrane helix</keyword>
<keyword evidence="7" id="KW-0547">Nucleotide-binding</keyword>
<protein>
    <recommendedName>
        <fullName evidence="14">long-chain-fatty-acid--CoA ligase</fullName>
        <ecNumber evidence="14">6.2.1.3</ecNumber>
    </recommendedName>
    <alternativeName>
        <fullName evidence="16">Long-chain-fatty-acid--CoA ligase</fullName>
    </alternativeName>
</protein>
<evidence type="ECO:0000256" key="11">
    <source>
        <dbReference type="ARBA" id="ARBA00023098"/>
    </source>
</evidence>
<evidence type="ECO:0000256" key="8">
    <source>
        <dbReference type="ARBA" id="ARBA00022832"/>
    </source>
</evidence>
<dbReference type="Pfam" id="PF00651">
    <property type="entry name" value="BTB"/>
    <property type="match status" value="1"/>
</dbReference>
<accession>A0A8C5VSU8</accession>
<dbReference type="InterPro" id="IPR000873">
    <property type="entry name" value="AMP-dep_synth/lig_dom"/>
</dbReference>
<dbReference type="GO" id="GO:0000166">
    <property type="term" value="F:nucleotide binding"/>
    <property type="evidence" value="ECO:0007669"/>
    <property type="project" value="UniProtKB-KW"/>
</dbReference>
<reference evidence="22" key="3">
    <citation type="submission" date="2025-09" db="UniProtKB">
        <authorList>
            <consortium name="Ensembl"/>
        </authorList>
    </citation>
    <scope>IDENTIFICATION</scope>
</reference>
<evidence type="ECO:0000313" key="23">
    <source>
        <dbReference type="Proteomes" id="UP000694394"/>
    </source>
</evidence>
<dbReference type="GO" id="GO:0004467">
    <property type="term" value="F:long-chain fatty acid-CoA ligase activity"/>
    <property type="evidence" value="ECO:0007669"/>
    <property type="project" value="UniProtKB-EC"/>
</dbReference>
<evidence type="ECO:0000256" key="3">
    <source>
        <dbReference type="ARBA" id="ARBA00022448"/>
    </source>
</evidence>
<dbReference type="SUPFAM" id="SSF56801">
    <property type="entry name" value="Acetyl-CoA synthetase-like"/>
    <property type="match status" value="1"/>
</dbReference>
<dbReference type="PANTHER" id="PTHR43107">
    <property type="entry name" value="LONG-CHAIN FATTY ACID TRANSPORT PROTEIN"/>
    <property type="match status" value="1"/>
</dbReference>
<dbReference type="InterPro" id="IPR020845">
    <property type="entry name" value="AMP-binding_CS"/>
</dbReference>
<evidence type="ECO:0000256" key="16">
    <source>
        <dbReference type="ARBA" id="ARBA00041297"/>
    </source>
</evidence>
<feature type="domain" description="C2H2-type" evidence="21">
    <location>
        <begin position="404"/>
        <end position="431"/>
    </location>
</feature>
<dbReference type="PROSITE" id="PS00028">
    <property type="entry name" value="ZINC_FINGER_C2H2_1"/>
    <property type="match status" value="1"/>
</dbReference>
<comment type="catalytic activity">
    <reaction evidence="15">
        <text>a very long-chain fatty acid + ATP + CoA = a very long-chain fatty acyl-CoA + AMP + diphosphate</text>
        <dbReference type="Rhea" id="RHEA:54536"/>
        <dbReference type="ChEBI" id="CHEBI:30616"/>
        <dbReference type="ChEBI" id="CHEBI:33019"/>
        <dbReference type="ChEBI" id="CHEBI:57287"/>
        <dbReference type="ChEBI" id="CHEBI:58950"/>
        <dbReference type="ChEBI" id="CHEBI:138261"/>
        <dbReference type="ChEBI" id="CHEBI:456215"/>
    </reaction>
    <physiologicalReaction direction="left-to-right" evidence="15">
        <dbReference type="Rhea" id="RHEA:54537"/>
    </physiologicalReaction>
</comment>
<evidence type="ECO:0000256" key="19">
    <source>
        <dbReference type="SAM" id="MobiDB-lite"/>
    </source>
</evidence>
<dbReference type="Pfam" id="PF00501">
    <property type="entry name" value="AMP-binding"/>
    <property type="match status" value="1"/>
</dbReference>
<dbReference type="EMBL" id="ABDC03026282">
    <property type="status" value="NOT_ANNOTATED_CDS"/>
    <property type="molecule type" value="Genomic_DNA"/>
</dbReference>
<dbReference type="GO" id="GO:0008270">
    <property type="term" value="F:zinc ion binding"/>
    <property type="evidence" value="ECO:0007669"/>
    <property type="project" value="UniProtKB-KW"/>
</dbReference>
<sequence length="1035" mass="110763">MAAAEAVHHIHLQNFSRSLLETLNGQRLGGHFCDVTVRIREASLRAHRCVLAAGSPFFQDKLLLGHSEIRVPPVVPAQTVRQLVEFLYSGSLVVAQGEALQVLTAASVLRIQTVIDECTQIIARARAPGTSAPAPLPAPVPPPLAPAQLRHRLRHLLAARPPGHSGMAHSRKQRQPARLQLPAPPAPMKAEGPNADSALPEDPDDRGDDEDEETDDETDGEEGEGSGPGEGQAPPSFPDCAAGFLTAASDSACKDPPAPTGLADYSGVAGRDFLRGATAAEDVFPDSYISAWHDEDGAAAEGCTAETPVPPDCILAGPRPPGVKTPGPPVALFPFHLGAPGPPAPTPSAPSGPAPAPPPAFYPTLQPDAAPTSQLGESPATSVAPATASLGTPARAPGAEPPAYECSHCRKTFSSRKNYTKHMFIHSGLRWLFADVAFLAKILHLGLDIRMRLSRQPADTFVDSIERQARAQPGQVSLVWTGPGAHSISFGELDAQAGRAAWALKAELGGPMGLGAGEPAALLVLASQGIPALGLCLGLAKLGCPAAWINPHARGAPLVHSVLSSGARVLVVDPDLRESLEEILSKLQAENIRCFYFSHTSPTPGVGALGAALEAAPPDPVPADLRAGITRRSPALFIYTSGTTGLPKPVILTHERVLQMSRMLSFCGVTADDVVYTVLPLYHAMGLVLGVLGCLELGATCVLAPKFSASSFWDDCRQHGVTVILYVGEVLRYLCNTPQQPEDQKHTVRLAMGNGLRADVWETFQQRFGPIRIWEIYGSTEGNIGFVNYPGRCGAVGKTSCFLRMLSPFELVKFDTETEEPVRDNQGFCIPVGPGEAGILLAQVLGRQPFTGYRGPRELSERKLVRDVRRTGDVYYNSGDVLAMDREGFLYFRDRLGDTFRWKGENVSTREVEGVLSQVDFLQEVNVYGVSVPGCEGKVGMAAVQLVPGQTFDGQKLFRYVRAWLPAYAAPHFIRIQDTLEITSTFKLVKAQLVREGFNVGVIADPLFVLDNQAQTFLPLTADIYQAVCEGTWRL</sequence>
<evidence type="ECO:0000313" key="22">
    <source>
        <dbReference type="Ensembl" id="ENSMICP00000029409.2"/>
    </source>
</evidence>
<dbReference type="PANTHER" id="PTHR43107:SF25">
    <property type="entry name" value="LONG-CHAIN FATTY ACID TRANSPORT PROTEIN 5"/>
    <property type="match status" value="1"/>
</dbReference>
<evidence type="ECO:0000259" key="20">
    <source>
        <dbReference type="PROSITE" id="PS50097"/>
    </source>
</evidence>
<evidence type="ECO:0000256" key="2">
    <source>
        <dbReference type="ARBA" id="ARBA00006432"/>
    </source>
</evidence>
<evidence type="ECO:0000256" key="14">
    <source>
        <dbReference type="ARBA" id="ARBA00026121"/>
    </source>
</evidence>
<dbReference type="SUPFAM" id="SSF54695">
    <property type="entry name" value="POZ domain"/>
    <property type="match status" value="1"/>
</dbReference>
<dbReference type="PROSITE" id="PS00455">
    <property type="entry name" value="AMP_BINDING"/>
    <property type="match status" value="1"/>
</dbReference>
<dbReference type="SUPFAM" id="SSF57667">
    <property type="entry name" value="beta-beta-alpha zinc fingers"/>
    <property type="match status" value="1"/>
</dbReference>
<dbReference type="Gene3D" id="3.30.300.30">
    <property type="match status" value="1"/>
</dbReference>
<dbReference type="Gene3D" id="3.40.50.12780">
    <property type="entry name" value="N-terminal domain of ligase-like"/>
    <property type="match status" value="1"/>
</dbReference>
<reference evidence="22" key="2">
    <citation type="submission" date="2025-08" db="UniProtKB">
        <authorList>
            <consortium name="Ensembl"/>
        </authorList>
    </citation>
    <scope>IDENTIFICATION</scope>
</reference>
<comment type="catalytic activity">
    <reaction evidence="13">
        <text>a long-chain fatty acid + ATP + CoA = a long-chain fatty acyl-CoA + AMP + diphosphate</text>
        <dbReference type="Rhea" id="RHEA:15421"/>
        <dbReference type="ChEBI" id="CHEBI:30616"/>
        <dbReference type="ChEBI" id="CHEBI:33019"/>
        <dbReference type="ChEBI" id="CHEBI:57287"/>
        <dbReference type="ChEBI" id="CHEBI:57560"/>
        <dbReference type="ChEBI" id="CHEBI:83139"/>
        <dbReference type="ChEBI" id="CHEBI:456215"/>
        <dbReference type="EC" id="6.2.1.3"/>
    </reaction>
    <physiologicalReaction direction="left-to-right" evidence="13">
        <dbReference type="Rhea" id="RHEA:15422"/>
    </physiologicalReaction>
</comment>
<dbReference type="Pfam" id="PF13193">
    <property type="entry name" value="AMP-binding_C"/>
    <property type="match status" value="1"/>
</dbReference>
<feature type="compositionally biased region" description="Acidic residues" evidence="19">
    <location>
        <begin position="199"/>
        <end position="224"/>
    </location>
</feature>
<dbReference type="GO" id="GO:0005789">
    <property type="term" value="C:endoplasmic reticulum membrane"/>
    <property type="evidence" value="ECO:0007669"/>
    <property type="project" value="Ensembl"/>
</dbReference>
<feature type="compositionally biased region" description="Low complexity" evidence="19">
    <location>
        <begin position="378"/>
        <end position="389"/>
    </location>
</feature>
<dbReference type="CDD" id="cd18229">
    <property type="entry name" value="BTB_POZ_ZBTB45"/>
    <property type="match status" value="1"/>
</dbReference>
<dbReference type="PROSITE" id="PS50097">
    <property type="entry name" value="BTB"/>
    <property type="match status" value="1"/>
</dbReference>
<keyword evidence="11" id="KW-0443">Lipid metabolism</keyword>
<comment type="catalytic activity">
    <reaction evidence="17">
        <text>tetracosanoate + ATP + CoA = tetracosanoyl-CoA + AMP + diphosphate</text>
        <dbReference type="Rhea" id="RHEA:33639"/>
        <dbReference type="ChEBI" id="CHEBI:30616"/>
        <dbReference type="ChEBI" id="CHEBI:31014"/>
        <dbReference type="ChEBI" id="CHEBI:33019"/>
        <dbReference type="ChEBI" id="CHEBI:57287"/>
        <dbReference type="ChEBI" id="CHEBI:65052"/>
        <dbReference type="ChEBI" id="CHEBI:456215"/>
    </reaction>
    <physiologicalReaction direction="left-to-right" evidence="17">
        <dbReference type="Rhea" id="RHEA:33640"/>
    </physiologicalReaction>
</comment>
<reference evidence="22" key="1">
    <citation type="submission" date="2016-12" db="EMBL/GenBank/DDBJ databases">
        <title>Mouse lemur reference genome and diversity panel.</title>
        <authorList>
            <person name="Harris R."/>
            <person name="Larsen P."/>
            <person name="Liu Y."/>
            <person name="Hughes D.S."/>
            <person name="Murali S."/>
            <person name="Raveendran M."/>
            <person name="Korchina V."/>
            <person name="Wang M."/>
            <person name="Jhangiani S."/>
            <person name="Bandaranaike D."/>
            <person name="Bellair M."/>
            <person name="Blankenburg K."/>
            <person name="Chao H."/>
            <person name="Dahdouli M."/>
            <person name="Dinh H."/>
            <person name="Doddapaneni H."/>
            <person name="English A."/>
            <person name="Firestine M."/>
            <person name="Gnanaolivu R."/>
            <person name="Gross S."/>
            <person name="Hernandez B."/>
            <person name="Javaid M."/>
            <person name="Jayaseelan J."/>
            <person name="Jones J."/>
            <person name="Khan Z."/>
            <person name="Kovar C."/>
            <person name="Kurapati P."/>
            <person name="Le B."/>
            <person name="Lee S."/>
            <person name="Li M."/>
            <person name="Mathew T."/>
            <person name="Narasimhan A."/>
            <person name="Ngo D."/>
            <person name="Nguyen L."/>
            <person name="Okwuonu G."/>
            <person name="Ongeri F."/>
            <person name="Osuji N."/>
            <person name="Pu L.-L."/>
            <person name="Puazo M."/>
            <person name="Quiroz J."/>
            <person name="Raj R."/>
            <person name="Rajbhandari K."/>
            <person name="Reid J.G."/>
            <person name="Santibanez J."/>
            <person name="Sexton D."/>
            <person name="Skinner E."/>
            <person name="Vee V."/>
            <person name="Weissenberger G."/>
            <person name="Wu Y."/>
            <person name="Xin Y."/>
            <person name="Han Y."/>
            <person name="Campbell C."/>
            <person name="Brown A."/>
            <person name="Sullivan B."/>
            <person name="Shelton J."/>
            <person name="Brown S."/>
            <person name="Dudchenko O."/>
            <person name="Machol I."/>
            <person name="Durand N."/>
            <person name="Shamim M."/>
            <person name="Lieberman A."/>
            <person name="Muzny D.M."/>
            <person name="Richards S."/>
            <person name="Yoder A."/>
            <person name="Worley K.C."/>
            <person name="Rogers J."/>
            <person name="Gibbs R.A."/>
        </authorList>
    </citation>
    <scope>NUCLEOTIDE SEQUENCE [LARGE SCALE GENOMIC DNA]</scope>
</reference>
<dbReference type="GO" id="GO:0047747">
    <property type="term" value="F:cholate-CoA ligase activity"/>
    <property type="evidence" value="ECO:0007669"/>
    <property type="project" value="Ensembl"/>
</dbReference>
<feature type="domain" description="BTB" evidence="20">
    <location>
        <begin position="33"/>
        <end position="96"/>
    </location>
</feature>
<evidence type="ECO:0000256" key="5">
    <source>
        <dbReference type="ARBA" id="ARBA00022598"/>
    </source>
</evidence>
<evidence type="ECO:0000256" key="13">
    <source>
        <dbReference type="ARBA" id="ARBA00024484"/>
    </source>
</evidence>
<dbReference type="GO" id="GO:0000038">
    <property type="term" value="P:very long-chain fatty acid metabolic process"/>
    <property type="evidence" value="ECO:0007669"/>
    <property type="project" value="Ensembl"/>
</dbReference>
<dbReference type="InterPro" id="IPR025110">
    <property type="entry name" value="AMP-bd_C"/>
</dbReference>
<evidence type="ECO:0000256" key="1">
    <source>
        <dbReference type="ARBA" id="ARBA00004651"/>
    </source>
</evidence>
<evidence type="ECO:0000256" key="10">
    <source>
        <dbReference type="ARBA" id="ARBA00023055"/>
    </source>
</evidence>
<evidence type="ECO:0000256" key="4">
    <source>
        <dbReference type="ARBA" id="ARBA00022475"/>
    </source>
</evidence>
<dbReference type="AlphaFoldDB" id="A0A8C5VSU8"/>
<keyword evidence="10" id="KW-0445">Lipid transport</keyword>
<dbReference type="EC" id="6.2.1.3" evidence="14"/>
<dbReference type="InterPro" id="IPR036236">
    <property type="entry name" value="Znf_C2H2_sf"/>
</dbReference>
<dbReference type="FunFam" id="3.40.50.12780:FF:000005">
    <property type="entry name" value="Solute carrier family 27 member 6"/>
    <property type="match status" value="1"/>
</dbReference>
<dbReference type="GeneTree" id="ENSGT00940000157947"/>
<dbReference type="GO" id="GO:0005324">
    <property type="term" value="F:long-chain fatty acid transmembrane transporter activity"/>
    <property type="evidence" value="ECO:0007669"/>
    <property type="project" value="Ensembl"/>
</dbReference>
<feature type="compositionally biased region" description="Pro residues" evidence="19">
    <location>
        <begin position="340"/>
        <end position="361"/>
    </location>
</feature>
<keyword evidence="18" id="KW-0479">Metal-binding</keyword>
<dbReference type="InterPro" id="IPR000210">
    <property type="entry name" value="BTB/POZ_dom"/>
</dbReference>
<dbReference type="Proteomes" id="UP000694394">
    <property type="component" value="Chromosome 22"/>
</dbReference>
<dbReference type="InterPro" id="IPR011333">
    <property type="entry name" value="SKP1/BTB/POZ_sf"/>
</dbReference>
<proteinExistence type="inferred from homology"/>
<dbReference type="GO" id="GO:0006699">
    <property type="term" value="P:bile acid biosynthetic process"/>
    <property type="evidence" value="ECO:0007669"/>
    <property type="project" value="Ensembl"/>
</dbReference>
<evidence type="ECO:0000259" key="21">
    <source>
        <dbReference type="PROSITE" id="PS50157"/>
    </source>
</evidence>
<dbReference type="GO" id="GO:0031957">
    <property type="term" value="F:very long-chain fatty acid-CoA ligase activity"/>
    <property type="evidence" value="ECO:0007669"/>
    <property type="project" value="Ensembl"/>
</dbReference>
<evidence type="ECO:0000256" key="15">
    <source>
        <dbReference type="ARBA" id="ARBA00036527"/>
    </source>
</evidence>
<dbReference type="SMART" id="SM00355">
    <property type="entry name" value="ZnF_C2H2"/>
    <property type="match status" value="1"/>
</dbReference>
<evidence type="ECO:0000256" key="17">
    <source>
        <dbReference type="ARBA" id="ARBA00048666"/>
    </source>
</evidence>
<dbReference type="InterPro" id="IPR013087">
    <property type="entry name" value="Znf_C2H2_type"/>
</dbReference>
<keyword evidence="5" id="KW-0436">Ligase</keyword>
<dbReference type="Gene3D" id="3.30.710.10">
    <property type="entry name" value="Potassium Channel Kv1.1, Chain A"/>
    <property type="match status" value="1"/>
</dbReference>
<organism evidence="22 23">
    <name type="scientific">Microcebus murinus</name>
    <name type="common">Gray mouse lemur</name>
    <name type="synonym">Lemur murinus</name>
    <dbReference type="NCBI Taxonomy" id="30608"/>
    <lineage>
        <taxon>Eukaryota</taxon>
        <taxon>Metazoa</taxon>
        <taxon>Chordata</taxon>
        <taxon>Craniata</taxon>
        <taxon>Vertebrata</taxon>
        <taxon>Euteleostomi</taxon>
        <taxon>Mammalia</taxon>
        <taxon>Eutheria</taxon>
        <taxon>Euarchontoglires</taxon>
        <taxon>Primates</taxon>
        <taxon>Strepsirrhini</taxon>
        <taxon>Lemuriformes</taxon>
        <taxon>Cheirogaleidae</taxon>
        <taxon>Microcebus</taxon>
    </lineage>
</organism>
<dbReference type="InterPro" id="IPR042099">
    <property type="entry name" value="ANL_N_sf"/>
</dbReference>
<gene>
    <name evidence="22" type="primary">SLC27A5</name>
</gene>
<dbReference type="FunFam" id="3.30.300.30:FF:000002">
    <property type="entry name" value="Long-chain fatty acid transport protein 1"/>
    <property type="match status" value="1"/>
</dbReference>
<keyword evidence="18" id="KW-0862">Zinc</keyword>
<dbReference type="GO" id="GO:0005886">
    <property type="term" value="C:plasma membrane"/>
    <property type="evidence" value="ECO:0007669"/>
    <property type="project" value="UniProtKB-SubCell"/>
</dbReference>
<evidence type="ECO:0000256" key="12">
    <source>
        <dbReference type="ARBA" id="ARBA00023136"/>
    </source>
</evidence>
<dbReference type="Gene3D" id="3.30.160.60">
    <property type="entry name" value="Classic Zinc Finger"/>
    <property type="match status" value="1"/>
</dbReference>
<evidence type="ECO:0000256" key="9">
    <source>
        <dbReference type="ARBA" id="ARBA00022989"/>
    </source>
</evidence>
<evidence type="ECO:0000256" key="6">
    <source>
        <dbReference type="ARBA" id="ARBA00022692"/>
    </source>
</evidence>
<dbReference type="SMART" id="SM00225">
    <property type="entry name" value="BTB"/>
    <property type="match status" value="1"/>
</dbReference>
<feature type="region of interest" description="Disordered" evidence="19">
    <location>
        <begin position="335"/>
        <end position="405"/>
    </location>
</feature>
<keyword evidence="4" id="KW-1003">Cell membrane</keyword>
<keyword evidence="12" id="KW-0472">Membrane</keyword>
<evidence type="ECO:0000256" key="18">
    <source>
        <dbReference type="PROSITE-ProRule" id="PRU00042"/>
    </source>
</evidence>
<comment type="similarity">
    <text evidence="2">Belongs to the ATP-dependent AMP-binding enzyme family.</text>
</comment>
<dbReference type="Ensembl" id="ENSMICT00000054092.2">
    <property type="protein sequence ID" value="ENSMICP00000029409.2"/>
    <property type="gene ID" value="ENSMICG00000047897.1"/>
</dbReference>
<dbReference type="PROSITE" id="PS50157">
    <property type="entry name" value="ZINC_FINGER_C2H2_2"/>
    <property type="match status" value="1"/>
</dbReference>
<feature type="region of interest" description="Disordered" evidence="19">
    <location>
        <begin position="160"/>
        <end position="242"/>
    </location>
</feature>
<evidence type="ECO:0000256" key="7">
    <source>
        <dbReference type="ARBA" id="ARBA00022741"/>
    </source>
</evidence>